<name>A0A4P7SJU8_9CELL</name>
<protein>
    <submittedName>
        <fullName evidence="4">GNAT family N-acetyltransferase</fullName>
    </submittedName>
</protein>
<dbReference type="PANTHER" id="PTHR43877">
    <property type="entry name" value="AMINOALKYLPHOSPHONATE N-ACETYLTRANSFERASE-RELATED-RELATED"/>
    <property type="match status" value="1"/>
</dbReference>
<organism evidence="4 5">
    <name type="scientific">Cellulomonas shaoxiangyii</name>
    <dbReference type="NCBI Taxonomy" id="2566013"/>
    <lineage>
        <taxon>Bacteria</taxon>
        <taxon>Bacillati</taxon>
        <taxon>Actinomycetota</taxon>
        <taxon>Actinomycetes</taxon>
        <taxon>Micrococcales</taxon>
        <taxon>Cellulomonadaceae</taxon>
        <taxon>Cellulomonas</taxon>
    </lineage>
</organism>
<dbReference type="Pfam" id="PF00583">
    <property type="entry name" value="Acetyltransf_1"/>
    <property type="match status" value="1"/>
</dbReference>
<dbReference type="OrthoDB" id="9790865at2"/>
<keyword evidence="2" id="KW-0012">Acyltransferase</keyword>
<dbReference type="AlphaFoldDB" id="A0A4P7SJU8"/>
<evidence type="ECO:0000313" key="4">
    <source>
        <dbReference type="EMBL" id="QCB94559.1"/>
    </source>
</evidence>
<gene>
    <name evidence="4" type="ORF">E5225_14335</name>
</gene>
<dbReference type="CDD" id="cd04301">
    <property type="entry name" value="NAT_SF"/>
    <property type="match status" value="1"/>
</dbReference>
<evidence type="ECO:0000256" key="1">
    <source>
        <dbReference type="ARBA" id="ARBA00022679"/>
    </source>
</evidence>
<dbReference type="PANTHER" id="PTHR43877:SF2">
    <property type="entry name" value="AMINOALKYLPHOSPHONATE N-ACETYLTRANSFERASE-RELATED"/>
    <property type="match status" value="1"/>
</dbReference>
<evidence type="ECO:0000256" key="2">
    <source>
        <dbReference type="ARBA" id="ARBA00023315"/>
    </source>
</evidence>
<dbReference type="EMBL" id="CP039291">
    <property type="protein sequence ID" value="QCB94559.1"/>
    <property type="molecule type" value="Genomic_DNA"/>
</dbReference>
<dbReference type="Gene3D" id="3.40.630.30">
    <property type="match status" value="1"/>
</dbReference>
<evidence type="ECO:0000313" key="5">
    <source>
        <dbReference type="Proteomes" id="UP000296469"/>
    </source>
</evidence>
<dbReference type="InterPro" id="IPR050832">
    <property type="entry name" value="Bact_Acetyltransf"/>
</dbReference>
<sequence length="159" mass="16935">MHLRDATDDDLDLLLDLLLEAFNWTGEARFTLDDVRSDPHTGRYLDGWRRPGDLGVVAVDGTAPVGAVWARALTADAPGYGYVADDVPELGMAVAAGARGRGVGTLLLSGFLDRARTAGWRAVSLSVEDGNTAARALYERHGFVPVGRNGGSDTLLRTL</sequence>
<dbReference type="InterPro" id="IPR000182">
    <property type="entry name" value="GNAT_dom"/>
</dbReference>
<dbReference type="SUPFAM" id="SSF55729">
    <property type="entry name" value="Acyl-CoA N-acyltransferases (Nat)"/>
    <property type="match status" value="1"/>
</dbReference>
<dbReference type="PROSITE" id="PS51186">
    <property type="entry name" value="GNAT"/>
    <property type="match status" value="1"/>
</dbReference>
<proteinExistence type="predicted"/>
<dbReference type="Proteomes" id="UP000296469">
    <property type="component" value="Chromosome"/>
</dbReference>
<reference evidence="4 5" key="1">
    <citation type="submission" date="2019-04" db="EMBL/GenBank/DDBJ databases">
        <title>Isolation and identification of Cellulomonas shaoxiangyii sp. Nov. isolated from feces of the Tibetan antelopes (Pantholops hodgsonii) in the Qinghai-Tibet plateau of China.</title>
        <authorList>
            <person name="Tian Z."/>
        </authorList>
    </citation>
    <scope>NUCLEOTIDE SEQUENCE [LARGE SCALE GENOMIC DNA]</scope>
    <source>
        <strain evidence="4 5">Z28</strain>
    </source>
</reference>
<feature type="domain" description="N-acetyltransferase" evidence="3">
    <location>
        <begin position="1"/>
        <end position="159"/>
    </location>
</feature>
<dbReference type="GO" id="GO:0016747">
    <property type="term" value="F:acyltransferase activity, transferring groups other than amino-acyl groups"/>
    <property type="evidence" value="ECO:0007669"/>
    <property type="project" value="InterPro"/>
</dbReference>
<dbReference type="KEGG" id="celz:E5225_14335"/>
<dbReference type="RefSeq" id="WP_135973381.1">
    <property type="nucleotide sequence ID" value="NZ_CP039291.1"/>
</dbReference>
<keyword evidence="1 4" id="KW-0808">Transferase</keyword>
<keyword evidence="5" id="KW-1185">Reference proteome</keyword>
<evidence type="ECO:0000259" key="3">
    <source>
        <dbReference type="PROSITE" id="PS51186"/>
    </source>
</evidence>
<dbReference type="InterPro" id="IPR016181">
    <property type="entry name" value="Acyl_CoA_acyltransferase"/>
</dbReference>
<accession>A0A4P7SJU8</accession>